<dbReference type="PANTHER" id="PTHR44068:SF11">
    <property type="entry name" value="GERANYL DIPHOSPHATE 2-C-METHYLTRANSFERASE"/>
    <property type="match status" value="1"/>
</dbReference>
<protein>
    <recommendedName>
        <fullName evidence="2">Methyltransferase type 11 domain-containing protein</fullName>
    </recommendedName>
</protein>
<evidence type="ECO:0000313" key="3">
    <source>
        <dbReference type="EMBL" id="KGA15932.1"/>
    </source>
</evidence>
<evidence type="ECO:0000256" key="1">
    <source>
        <dbReference type="ARBA" id="ARBA00022679"/>
    </source>
</evidence>
<dbReference type="Gene3D" id="3.40.50.150">
    <property type="entry name" value="Vaccinia Virus protein VP39"/>
    <property type="match status" value="1"/>
</dbReference>
<keyword evidence="1" id="KW-0808">Transferase</keyword>
<sequence length="248" mass="27021">MLTADYDRLGLRPGDRLLDLGCGFGRHAFEALRRGARVVACDMAVPELEQVAATTSAMKDAGEIAPTISCTSVAGDGTKLPFADASFDRIIASEVMEHVPDDNAALSEFIRVLRPGGTIAITVPAEFPEKICWRLSDEYYAPKSEGGHVRIYSESDLRLKMKNAGLIPGSSHRAHALHSPYWWLRCAVGPRNDTNAAVKVYTKFLEWDIMSAPPLTRLTEKALNPVLGKSLVVYATKPIRHAAMAGSK</sequence>
<organism evidence="3">
    <name type="scientific">freshwater metagenome</name>
    <dbReference type="NCBI Taxonomy" id="449393"/>
    <lineage>
        <taxon>unclassified sequences</taxon>
        <taxon>metagenomes</taxon>
        <taxon>ecological metagenomes</taxon>
    </lineage>
</organism>
<name>A0A094PXU6_9ZZZZ</name>
<comment type="caution">
    <text evidence="3">The sequence shown here is derived from an EMBL/GenBank/DDBJ whole genome shotgun (WGS) entry which is preliminary data.</text>
</comment>
<evidence type="ECO:0000259" key="2">
    <source>
        <dbReference type="Pfam" id="PF08241"/>
    </source>
</evidence>
<gene>
    <name evidence="3" type="ORF">GM51_13720</name>
</gene>
<dbReference type="InterPro" id="IPR050447">
    <property type="entry name" value="Erg6_SMT_methyltransf"/>
</dbReference>
<proteinExistence type="predicted"/>
<dbReference type="AlphaFoldDB" id="A0A094PXU6"/>
<dbReference type="GO" id="GO:0008757">
    <property type="term" value="F:S-adenosylmethionine-dependent methyltransferase activity"/>
    <property type="evidence" value="ECO:0007669"/>
    <property type="project" value="InterPro"/>
</dbReference>
<dbReference type="EMBL" id="JNSL01000098">
    <property type="protein sequence ID" value="KGA15932.1"/>
    <property type="molecule type" value="Genomic_DNA"/>
</dbReference>
<accession>A0A094PXU6</accession>
<dbReference type="PANTHER" id="PTHR44068">
    <property type="entry name" value="ZGC:194242"/>
    <property type="match status" value="1"/>
</dbReference>
<dbReference type="SUPFAM" id="SSF53335">
    <property type="entry name" value="S-adenosyl-L-methionine-dependent methyltransferases"/>
    <property type="match status" value="1"/>
</dbReference>
<dbReference type="Pfam" id="PF08241">
    <property type="entry name" value="Methyltransf_11"/>
    <property type="match status" value="1"/>
</dbReference>
<feature type="domain" description="Methyltransferase type 11" evidence="2">
    <location>
        <begin position="18"/>
        <end position="121"/>
    </location>
</feature>
<reference evidence="3" key="1">
    <citation type="submission" date="2014-06" db="EMBL/GenBank/DDBJ databases">
        <title>Key roles for freshwater Actinobacteria revealed by deep metagenomic sequencing.</title>
        <authorList>
            <person name="Ghai R."/>
            <person name="Mizuno C.M."/>
            <person name="Picazo A."/>
            <person name="Camacho A."/>
            <person name="Rodriguez-Valera F."/>
        </authorList>
    </citation>
    <scope>NUCLEOTIDE SEQUENCE</scope>
</reference>
<dbReference type="CDD" id="cd02440">
    <property type="entry name" value="AdoMet_MTases"/>
    <property type="match status" value="1"/>
</dbReference>
<dbReference type="InterPro" id="IPR029063">
    <property type="entry name" value="SAM-dependent_MTases_sf"/>
</dbReference>
<dbReference type="InterPro" id="IPR013216">
    <property type="entry name" value="Methyltransf_11"/>
</dbReference>